<evidence type="ECO:0000256" key="5">
    <source>
        <dbReference type="ARBA" id="ARBA00022679"/>
    </source>
</evidence>
<evidence type="ECO:0000256" key="1">
    <source>
        <dbReference type="ARBA" id="ARBA00004141"/>
    </source>
</evidence>
<feature type="compositionally biased region" description="Low complexity" evidence="10">
    <location>
        <begin position="157"/>
        <end position="171"/>
    </location>
</feature>
<evidence type="ECO:0000256" key="2">
    <source>
        <dbReference type="ARBA" id="ARBA00009040"/>
    </source>
</evidence>
<feature type="transmembrane region" description="Helical" evidence="11">
    <location>
        <begin position="753"/>
        <end position="776"/>
    </location>
</feature>
<organism evidence="13 14">
    <name type="scientific">Helicostylum pulchrum</name>
    <dbReference type="NCBI Taxonomy" id="562976"/>
    <lineage>
        <taxon>Eukaryota</taxon>
        <taxon>Fungi</taxon>
        <taxon>Fungi incertae sedis</taxon>
        <taxon>Mucoromycota</taxon>
        <taxon>Mucoromycotina</taxon>
        <taxon>Mucoromycetes</taxon>
        <taxon>Mucorales</taxon>
        <taxon>Mucorineae</taxon>
        <taxon>Mucoraceae</taxon>
        <taxon>Helicostylum</taxon>
    </lineage>
</organism>
<keyword evidence="8 11" id="KW-0472">Membrane</keyword>
<feature type="transmembrane region" description="Helical" evidence="11">
    <location>
        <begin position="700"/>
        <end position="722"/>
    </location>
</feature>
<feature type="transmembrane region" description="Helical" evidence="11">
    <location>
        <begin position="1883"/>
        <end position="1909"/>
    </location>
</feature>
<proteinExistence type="inferred from homology"/>
<dbReference type="InterPro" id="IPR056261">
    <property type="entry name" value="FKS1-like_dom2"/>
</dbReference>
<protein>
    <recommendedName>
        <fullName evidence="3">1,3-beta-glucan synthase</fullName>
        <ecNumber evidence="3">2.4.1.34</ecNumber>
    </recommendedName>
</protein>
<comment type="catalytic activity">
    <reaction evidence="9">
        <text>[(1-&gt;3)-beta-D-glucosyl](n) + UDP-alpha-D-glucose = [(1-&gt;3)-beta-D-glucosyl](n+1) + UDP + H(+)</text>
        <dbReference type="Rhea" id="RHEA:21476"/>
        <dbReference type="Rhea" id="RHEA-COMP:11146"/>
        <dbReference type="Rhea" id="RHEA-COMP:14303"/>
        <dbReference type="ChEBI" id="CHEBI:15378"/>
        <dbReference type="ChEBI" id="CHEBI:37671"/>
        <dbReference type="ChEBI" id="CHEBI:58223"/>
        <dbReference type="ChEBI" id="CHEBI:58885"/>
        <dbReference type="EC" id="2.4.1.34"/>
    </reaction>
</comment>
<evidence type="ECO:0000256" key="4">
    <source>
        <dbReference type="ARBA" id="ARBA00022676"/>
    </source>
</evidence>
<evidence type="ECO:0000256" key="3">
    <source>
        <dbReference type="ARBA" id="ARBA00012589"/>
    </source>
</evidence>
<reference evidence="13 14" key="1">
    <citation type="submission" date="2024-04" db="EMBL/GenBank/DDBJ databases">
        <title>genome sequences of Mucor flavus KT1a and Helicostylum pulchrum KT1b strains isolation_sourced from the surface of a dry-aged beef.</title>
        <authorList>
            <person name="Toyotome T."/>
            <person name="Hosono M."/>
            <person name="Torimaru M."/>
            <person name="Fukuda K."/>
            <person name="Mikami N."/>
        </authorList>
    </citation>
    <scope>NUCLEOTIDE SEQUENCE [LARGE SCALE GENOMIC DNA]</scope>
    <source>
        <strain evidence="13 14">KT1b</strain>
    </source>
</reference>
<name>A0ABP9XL56_9FUNG</name>
<feature type="transmembrane region" description="Helical" evidence="11">
    <location>
        <begin position="614"/>
        <end position="633"/>
    </location>
</feature>
<feature type="compositionally biased region" description="Polar residues" evidence="10">
    <location>
        <begin position="142"/>
        <end position="156"/>
    </location>
</feature>
<keyword evidence="14" id="KW-1185">Reference proteome</keyword>
<evidence type="ECO:0000259" key="12">
    <source>
        <dbReference type="SMART" id="SM01205"/>
    </source>
</evidence>
<comment type="subcellular location">
    <subcellularLocation>
        <location evidence="1">Membrane</location>
        <topology evidence="1">Multi-pass membrane protein</topology>
    </subcellularLocation>
</comment>
<dbReference type="SMART" id="SM01205">
    <property type="entry name" value="FKS1_dom1"/>
    <property type="match status" value="1"/>
</dbReference>
<feature type="transmembrane region" description="Helical" evidence="11">
    <location>
        <begin position="1729"/>
        <end position="1750"/>
    </location>
</feature>
<feature type="transmembrane region" description="Helical" evidence="11">
    <location>
        <begin position="571"/>
        <end position="602"/>
    </location>
</feature>
<dbReference type="Proteomes" id="UP001476247">
    <property type="component" value="Unassembled WGS sequence"/>
</dbReference>
<feature type="transmembrane region" description="Helical" evidence="11">
    <location>
        <begin position="639"/>
        <end position="662"/>
    </location>
</feature>
<dbReference type="PANTHER" id="PTHR12741">
    <property type="entry name" value="LYST-INTERACTING PROTEIN LIP5 DOPAMINE RESPONSIVE PROTEIN DRG-1"/>
    <property type="match status" value="1"/>
</dbReference>
<sequence length="1925" mass="219975">MEENITPADKNNLTTDRPSYSAPTLGINDTSSSSSSSSHDIKQKPHRQEKAHKDFPEIRAYYANIAKDGTAVDNTSTESFSSSILKKQDEISPYSASSLNIPTTSLPHAQVSEPDIRNIDRKDIYTKQAHSTEFPPRYLSSIPINNSPKSFSPSSLQQQKQYQQQQQQQQQNHKDNTDVFEVDLLAALSDGDDGRYNRYASSADSMLALIESRKYNGTKALTAGANDSQASIQTNISNSHINALHGYATNDSPYPAWGPEEVIPISYKELETTFIAIGKKFGFQHDSVKNMTEHLMIMLDSRASRITPQLALDTLHADYIGGDNANYRKWYFASQMDMYDQTEQEKLLAADIGDEHEQLRRTEEKWMLRMRNLTNLEKLRDLALYLLLWGEAAPVRFTPETLCFIYKVAYDYYCHVENQVTEDVPEGTYLDRIVTPLYNFFRDQTYVLANGKYAKREKDHDRVIGYDDVNQFFWHSSCYDRILVGEQSGNKPNKENTLGKLPPQDRYNALQSIDWKKTFTKTYKEKRSWMHASINFSRVWVIHIVTFWYYIMANAYSLYLNVDKEVAKEEVAVQISIVALGGVVACFLVLVGSCAELAYLPVSWHNSKYVFRRIIFLFILMIINAGPSFYCIVLDRVSWISKIVAIVQLLVSIATTLFLSIVPSSRLFMRKSQHTREELANESFTANFPPLKRIDRIMSICLWICVFSCKLLESYFFLALSFKDPLTVISTMNIINCHDRLIGSLVCEQMPRITIAIMFLMDLVLYFLDTYLWYIIWNTAFSVSRSFYLGISIWSPWRNIFASLPKRIFVKLLATPDIQVKYKPKVLCSQIWNAIVITMYREHLITVDHAQRMLYQQEVNPLDGQRTLKAPTFFVTQEDTSFKTEYFPQHGEAERRIHFFAQSLTTPMPPSHPVECMPTFTVLTPHYGEKILLSLREIIREEDNSTRVTLLEYLKQLHTVEWDNFVKDTKMLVEDEGRNSMGGGARHQTSDSDLSGACNAEKDLVKSDIDDLPFYCIGFKSSKPEYTLRTRIWASLRAQTLYRTVSGFMNYKKAIKLLYRVENPETVRLYQGDKENLDQDLDRLARRKFKFLVAMQRYAKFNPSEAEDAEFLFKAFPELQVAYIDEVPPAEEGGEITYYSALIDGFSEINEAGKRVPRYRVRLPGNPILGDGKSDNQNHAIIFYRGEFLQLIDANQDNYLEECLKIRNVLGEFETLEPSHISPYSAAYQKSKNSPVAIVGAREYIFSENVGVLGDVAAGKEQTFGTLTQRIMAKIGGKLHYGHPDFLNAIFMNTRGGVSKAQKGLHLNEDIYAGMNAFTRGGRIKHTEYFQCGKGRDLGFGSILNFTTKIGTGMGEQMLSREYYYIGTQLPLDRFLTFYYAHPGFHINNIFIMMSVQMFMLAILFISAMGATLTICEYNADAPPEAPLIPAGCYNLVPIFDWVKRCILSIFVVFFAAFLPLFLQELTERGFWRSLTRMGRHFISLSPLFEIFVTQIYTNSVLENLVYGGAMYIGTGRGFATSRIPFSTLYSRFTGPSIYIGARNFVIMLFASIAYWIPHLLYFWFTVLALMISPFVFNPNQFSPIDFLVDYKEFIRWLSRGNSNTHKNSWINHTRSARARITGYKRSLPAGTTTTVADLPRLGLGAIFVSEVILPFIYAVLCTIPYSFVKSFDSEDSTLPATGPSPLIRIGVMALGPILVNTVGLAVFFGMSMGIGSILSIWVVKFGSIMAACAHAWSVINVIIFFEVFFMLEEWKLLNVVLGIVSTVGIQRFVIKLLTVMCLTREFKQDESNRGWWTGKWYGRGLGWHAITQPAREFICKIIEMTEFSTDFLLGHIILFFLSLFIVIPYVNTAHSLMLFWLRPSQQIRSHIWTAKQRKKRKRVAICYGIMFYSIFLLFIGLIVAPMILGKSFLSGLIDVKSLPI</sequence>
<accession>A0ABP9XL56</accession>
<feature type="transmembrane region" description="Helical" evidence="11">
    <location>
        <begin position="1690"/>
        <end position="1723"/>
    </location>
</feature>
<feature type="region of interest" description="Disordered" evidence="10">
    <location>
        <begin position="96"/>
        <end position="175"/>
    </location>
</feature>
<feature type="compositionally biased region" description="Basic and acidic residues" evidence="10">
    <location>
        <begin position="39"/>
        <end position="55"/>
    </location>
</feature>
<dbReference type="EC" id="2.4.1.34" evidence="3"/>
<gene>
    <name evidence="13" type="ORF">HPULCUR_000507</name>
</gene>
<evidence type="ECO:0000256" key="7">
    <source>
        <dbReference type="ARBA" id="ARBA00022989"/>
    </source>
</evidence>
<evidence type="ECO:0000256" key="11">
    <source>
        <dbReference type="SAM" id="Phobius"/>
    </source>
</evidence>
<evidence type="ECO:0000313" key="14">
    <source>
        <dbReference type="Proteomes" id="UP001476247"/>
    </source>
</evidence>
<feature type="transmembrane region" description="Helical" evidence="11">
    <location>
        <begin position="1553"/>
        <end position="1577"/>
    </location>
</feature>
<feature type="transmembrane region" description="Helical" evidence="11">
    <location>
        <begin position="1837"/>
        <end position="1862"/>
    </location>
</feature>
<feature type="compositionally biased region" description="Polar residues" evidence="10">
    <location>
        <begin position="9"/>
        <end position="30"/>
    </location>
</feature>
<feature type="transmembrane region" description="Helical" evidence="11">
    <location>
        <begin position="1390"/>
        <end position="1415"/>
    </location>
</feature>
<dbReference type="Pfam" id="PF14288">
    <property type="entry name" value="FKS1_dom1"/>
    <property type="match status" value="1"/>
</dbReference>
<evidence type="ECO:0000256" key="10">
    <source>
        <dbReference type="SAM" id="MobiDB-lite"/>
    </source>
</evidence>
<keyword evidence="7 11" id="KW-1133">Transmembrane helix</keyword>
<feature type="region of interest" description="Disordered" evidence="10">
    <location>
        <begin position="1"/>
        <end position="55"/>
    </location>
</feature>
<keyword evidence="6 11" id="KW-0812">Transmembrane</keyword>
<keyword evidence="5" id="KW-0808">Transferase</keyword>
<dbReference type="InterPro" id="IPR003440">
    <property type="entry name" value="Glyco_trans_48_dom"/>
</dbReference>
<feature type="domain" description="1,3-beta-glucan synthase component FKS1-like" evidence="12">
    <location>
        <begin position="376"/>
        <end position="487"/>
    </location>
</feature>
<comment type="caution">
    <text evidence="13">The sequence shown here is derived from an EMBL/GenBank/DDBJ whole genome shotgun (WGS) entry which is preliminary data.</text>
</comment>
<dbReference type="Pfam" id="PF02364">
    <property type="entry name" value="Glucan_synthase"/>
    <property type="match status" value="1"/>
</dbReference>
<keyword evidence="4" id="KW-0328">Glycosyltransferase</keyword>
<dbReference type="Pfam" id="PF23605">
    <property type="entry name" value="FKS1_dom2"/>
    <property type="match status" value="1"/>
</dbReference>
<comment type="similarity">
    <text evidence="2">Belongs to the glycosyltransferase 48 family.</text>
</comment>
<evidence type="ECO:0000256" key="6">
    <source>
        <dbReference type="ARBA" id="ARBA00022692"/>
    </source>
</evidence>
<feature type="transmembrane region" description="Helical" evidence="11">
    <location>
        <begin position="1442"/>
        <end position="1463"/>
    </location>
</feature>
<evidence type="ECO:0000256" key="9">
    <source>
        <dbReference type="ARBA" id="ARBA00047777"/>
    </source>
</evidence>
<dbReference type="PANTHER" id="PTHR12741:SF97">
    <property type="entry name" value="1,3-BETA-GLUCAN SYNTHASE"/>
    <property type="match status" value="1"/>
</dbReference>
<dbReference type="InterPro" id="IPR026899">
    <property type="entry name" value="FKS1-like_dom1"/>
</dbReference>
<feature type="transmembrane region" description="Helical" evidence="11">
    <location>
        <begin position="1757"/>
        <end position="1775"/>
    </location>
</feature>
<feature type="compositionally biased region" description="Polar residues" evidence="10">
    <location>
        <begin position="96"/>
        <end position="107"/>
    </location>
</feature>
<feature type="transmembrane region" description="Helical" evidence="11">
    <location>
        <begin position="1644"/>
        <end position="1669"/>
    </location>
</feature>
<evidence type="ECO:0000313" key="13">
    <source>
        <dbReference type="EMBL" id="GAA5795153.1"/>
    </source>
</evidence>
<evidence type="ECO:0000256" key="8">
    <source>
        <dbReference type="ARBA" id="ARBA00023136"/>
    </source>
</evidence>
<dbReference type="EMBL" id="BAABUJ010000004">
    <property type="protein sequence ID" value="GAA5795153.1"/>
    <property type="molecule type" value="Genomic_DNA"/>
</dbReference>
<feature type="transmembrane region" description="Helical" evidence="11">
    <location>
        <begin position="529"/>
        <end position="551"/>
    </location>
</feature>
<feature type="compositionally biased region" description="Basic and acidic residues" evidence="10">
    <location>
        <begin position="114"/>
        <end position="125"/>
    </location>
</feature>